<dbReference type="RefSeq" id="WP_369704806.1">
    <property type="nucleotide sequence ID" value="NZ_JBGEWD010000011.1"/>
</dbReference>
<protein>
    <submittedName>
        <fullName evidence="2">Uncharacterized protein</fullName>
    </submittedName>
</protein>
<keyword evidence="1" id="KW-1133">Transmembrane helix</keyword>
<keyword evidence="1" id="KW-0472">Membrane</keyword>
<reference evidence="2 3" key="1">
    <citation type="submission" date="2024-08" db="EMBL/GenBank/DDBJ databases">
        <title>Clostridium lapicellarii sp. nov., and Clostridium renhuaiense sp. nov., two species isolated from the mud in a fermentation cellar used for producing sauce-flavour Chinese liquors.</title>
        <authorList>
            <person name="Yang F."/>
            <person name="Wang H."/>
            <person name="Chen L.Q."/>
            <person name="Zhou N."/>
            <person name="Lu J.J."/>
            <person name="Pu X.X."/>
            <person name="Wan B."/>
            <person name="Wang L."/>
            <person name="Liu S.J."/>
        </authorList>
    </citation>
    <scope>NUCLEOTIDE SEQUENCE [LARGE SCALE GENOMIC DNA]</scope>
    <source>
        <strain evidence="2 3">MT-5</strain>
    </source>
</reference>
<name>A0ABV4BS74_9CLOT</name>
<sequence length="83" mass="8852">MYLLNHSVQSIGGICLSALSVGELHMVTAAAGMLILLATVSFTLFLSAECKDTVNSMIIGIVFCILSLILDSVTLPNHLLFQI</sequence>
<dbReference type="EMBL" id="JBGEWD010000011">
    <property type="protein sequence ID" value="MEY8000912.1"/>
    <property type="molecule type" value="Genomic_DNA"/>
</dbReference>
<keyword evidence="3" id="KW-1185">Reference proteome</keyword>
<gene>
    <name evidence="2" type="ORF">AB8U03_12020</name>
</gene>
<keyword evidence="1" id="KW-0812">Transmembrane</keyword>
<evidence type="ECO:0000313" key="2">
    <source>
        <dbReference type="EMBL" id="MEY8000912.1"/>
    </source>
</evidence>
<accession>A0ABV4BS74</accession>
<comment type="caution">
    <text evidence="2">The sequence shown here is derived from an EMBL/GenBank/DDBJ whole genome shotgun (WGS) entry which is preliminary data.</text>
</comment>
<dbReference type="Proteomes" id="UP001564657">
    <property type="component" value="Unassembled WGS sequence"/>
</dbReference>
<evidence type="ECO:0000256" key="1">
    <source>
        <dbReference type="SAM" id="Phobius"/>
    </source>
</evidence>
<feature type="transmembrane region" description="Helical" evidence="1">
    <location>
        <begin position="26"/>
        <end position="46"/>
    </location>
</feature>
<proteinExistence type="predicted"/>
<evidence type="ECO:0000313" key="3">
    <source>
        <dbReference type="Proteomes" id="UP001564657"/>
    </source>
</evidence>
<organism evidence="2 3">
    <name type="scientific">Clostridium moutaii</name>
    <dbReference type="NCBI Taxonomy" id="3240932"/>
    <lineage>
        <taxon>Bacteria</taxon>
        <taxon>Bacillati</taxon>
        <taxon>Bacillota</taxon>
        <taxon>Clostridia</taxon>
        <taxon>Eubacteriales</taxon>
        <taxon>Clostridiaceae</taxon>
        <taxon>Clostridium</taxon>
    </lineage>
</organism>
<feature type="transmembrane region" description="Helical" evidence="1">
    <location>
        <begin position="53"/>
        <end position="70"/>
    </location>
</feature>